<reference evidence="2 3" key="2">
    <citation type="journal article" date="2013" name="Plant Cell Physiol.">
        <title>Rice Annotation Project Database (RAP-DB): an integrative and interactive database for rice genomics.</title>
        <authorList>
            <person name="Sakai H."/>
            <person name="Lee S.S."/>
            <person name="Tanaka T."/>
            <person name="Numa H."/>
            <person name="Kim J."/>
            <person name="Kawahara Y."/>
            <person name="Wakimoto H."/>
            <person name="Yang C.C."/>
            <person name="Iwamoto M."/>
            <person name="Abe T."/>
            <person name="Yamada Y."/>
            <person name="Muto A."/>
            <person name="Inokuchi H."/>
            <person name="Ikemura T."/>
            <person name="Matsumoto T."/>
            <person name="Sasaki T."/>
            <person name="Itoh T."/>
        </authorList>
    </citation>
    <scope>NUCLEOTIDE SEQUENCE [LARGE SCALE GENOMIC DNA]</scope>
    <source>
        <strain evidence="3">cv. Nipponbare</strain>
    </source>
</reference>
<keyword evidence="3" id="KW-1185">Reference proteome</keyword>
<organism evidence="2 3">
    <name type="scientific">Oryza sativa subsp. japonica</name>
    <name type="common">Rice</name>
    <dbReference type="NCBI Taxonomy" id="39947"/>
    <lineage>
        <taxon>Eukaryota</taxon>
        <taxon>Viridiplantae</taxon>
        <taxon>Streptophyta</taxon>
        <taxon>Embryophyta</taxon>
        <taxon>Tracheophyta</taxon>
        <taxon>Spermatophyta</taxon>
        <taxon>Magnoliopsida</taxon>
        <taxon>Liliopsida</taxon>
        <taxon>Poales</taxon>
        <taxon>Poaceae</taxon>
        <taxon>BOP clade</taxon>
        <taxon>Oryzoideae</taxon>
        <taxon>Oryzeae</taxon>
        <taxon>Oryzinae</taxon>
        <taxon>Oryza</taxon>
        <taxon>Oryza sativa</taxon>
    </lineage>
</organism>
<proteinExistence type="predicted"/>
<feature type="region of interest" description="Disordered" evidence="1">
    <location>
        <begin position="42"/>
        <end position="69"/>
    </location>
</feature>
<evidence type="ECO:0000313" key="2">
    <source>
        <dbReference type="EMBL" id="BAS75746.1"/>
    </source>
</evidence>
<dbReference type="ExpressionAtlas" id="A0A0P0VBP9">
    <property type="expression patterns" value="baseline and differential"/>
</dbReference>
<gene>
    <name evidence="2" type="ordered locus">Os01g0900800</name>
    <name evidence="2" type="ORF">OSNPB_010900800</name>
</gene>
<dbReference type="EMBL" id="AP014957">
    <property type="protein sequence ID" value="BAS75746.1"/>
    <property type="molecule type" value="Genomic_DNA"/>
</dbReference>
<dbReference type="Gramene" id="Os01t0900800-02">
    <property type="protein sequence ID" value="Os01t0900800-02"/>
    <property type="gene ID" value="Os01g0900800"/>
</dbReference>
<sequence>MNCRQWHGRDERDGRLLRRRRRRRRDGAQEAELAVELLAAGPAADIGDGRPHPRHRGEHRHRRRRQQLQRWRRPRRAVLLLPLLQELLHELLGRHQLHHVLAPEQLQPDSVACRARAKRGCATHPRSIAERVSHNLAIFPSPIFAYDMIMIRSMLDAGMEISCFLCAVLGEENED</sequence>
<reference evidence="2 3" key="3">
    <citation type="journal article" date="2013" name="Rice">
        <title>Improvement of the Oryza sativa Nipponbare reference genome using next generation sequence and optical map data.</title>
        <authorList>
            <person name="Kawahara Y."/>
            <person name="de la Bastide M."/>
            <person name="Hamilton J.P."/>
            <person name="Kanamori H."/>
            <person name="McCombie W.R."/>
            <person name="Ouyang S."/>
            <person name="Schwartz D.C."/>
            <person name="Tanaka T."/>
            <person name="Wu J."/>
            <person name="Zhou S."/>
            <person name="Childs K.L."/>
            <person name="Davidson R.M."/>
            <person name="Lin H."/>
            <person name="Quesada-Ocampo L."/>
            <person name="Vaillancourt B."/>
            <person name="Sakai H."/>
            <person name="Lee S.S."/>
            <person name="Kim J."/>
            <person name="Numa H."/>
            <person name="Itoh T."/>
            <person name="Buell C.R."/>
            <person name="Matsumoto T."/>
        </authorList>
    </citation>
    <scope>NUCLEOTIDE SEQUENCE [LARGE SCALE GENOMIC DNA]</scope>
    <source>
        <strain evidence="3">cv. Nipponbare</strain>
    </source>
</reference>
<reference evidence="3" key="1">
    <citation type="journal article" date="2005" name="Nature">
        <title>The map-based sequence of the rice genome.</title>
        <authorList>
            <consortium name="International rice genome sequencing project (IRGSP)"/>
            <person name="Matsumoto T."/>
            <person name="Wu J."/>
            <person name="Kanamori H."/>
            <person name="Katayose Y."/>
            <person name="Fujisawa M."/>
            <person name="Namiki N."/>
            <person name="Mizuno H."/>
            <person name="Yamamoto K."/>
            <person name="Antonio B.A."/>
            <person name="Baba T."/>
            <person name="Sakata K."/>
            <person name="Nagamura Y."/>
            <person name="Aoki H."/>
            <person name="Arikawa K."/>
            <person name="Arita K."/>
            <person name="Bito T."/>
            <person name="Chiden Y."/>
            <person name="Fujitsuka N."/>
            <person name="Fukunaka R."/>
            <person name="Hamada M."/>
            <person name="Harada C."/>
            <person name="Hayashi A."/>
            <person name="Hijishita S."/>
            <person name="Honda M."/>
            <person name="Hosokawa S."/>
            <person name="Ichikawa Y."/>
            <person name="Idonuma A."/>
            <person name="Iijima M."/>
            <person name="Ikeda M."/>
            <person name="Ikeno M."/>
            <person name="Ito K."/>
            <person name="Ito S."/>
            <person name="Ito T."/>
            <person name="Ito Y."/>
            <person name="Ito Y."/>
            <person name="Iwabuchi A."/>
            <person name="Kamiya K."/>
            <person name="Karasawa W."/>
            <person name="Kurita K."/>
            <person name="Katagiri S."/>
            <person name="Kikuta A."/>
            <person name="Kobayashi H."/>
            <person name="Kobayashi N."/>
            <person name="Machita K."/>
            <person name="Maehara T."/>
            <person name="Masukawa M."/>
            <person name="Mizubayashi T."/>
            <person name="Mukai Y."/>
            <person name="Nagasaki H."/>
            <person name="Nagata Y."/>
            <person name="Naito S."/>
            <person name="Nakashima M."/>
            <person name="Nakama Y."/>
            <person name="Nakamichi Y."/>
            <person name="Nakamura M."/>
            <person name="Meguro A."/>
            <person name="Negishi M."/>
            <person name="Ohta I."/>
            <person name="Ohta T."/>
            <person name="Okamoto M."/>
            <person name="Ono N."/>
            <person name="Saji S."/>
            <person name="Sakaguchi M."/>
            <person name="Sakai K."/>
            <person name="Shibata M."/>
            <person name="Shimokawa T."/>
            <person name="Song J."/>
            <person name="Takazaki Y."/>
            <person name="Terasawa K."/>
            <person name="Tsugane M."/>
            <person name="Tsuji K."/>
            <person name="Ueda S."/>
            <person name="Waki K."/>
            <person name="Yamagata H."/>
            <person name="Yamamoto M."/>
            <person name="Yamamoto S."/>
            <person name="Yamane H."/>
            <person name="Yoshiki S."/>
            <person name="Yoshihara R."/>
            <person name="Yukawa K."/>
            <person name="Zhong H."/>
            <person name="Yano M."/>
            <person name="Yuan Q."/>
            <person name="Ouyang S."/>
            <person name="Liu J."/>
            <person name="Jones K.M."/>
            <person name="Gansberger K."/>
            <person name="Moffat K."/>
            <person name="Hill J."/>
            <person name="Bera J."/>
            <person name="Fadrosh D."/>
            <person name="Jin S."/>
            <person name="Johri S."/>
            <person name="Kim M."/>
            <person name="Overton L."/>
            <person name="Reardon M."/>
            <person name="Tsitrin T."/>
            <person name="Vuong H."/>
            <person name="Weaver B."/>
            <person name="Ciecko A."/>
            <person name="Tallon L."/>
            <person name="Jackson J."/>
            <person name="Pai G."/>
            <person name="Aken S.V."/>
            <person name="Utterback T."/>
            <person name="Reidmuller S."/>
            <person name="Feldblyum T."/>
            <person name="Hsiao J."/>
            <person name="Zismann V."/>
            <person name="Iobst S."/>
            <person name="de Vazeille A.R."/>
            <person name="Buell C.R."/>
            <person name="Ying K."/>
            <person name="Li Y."/>
            <person name="Lu T."/>
            <person name="Huang Y."/>
            <person name="Zhao Q."/>
            <person name="Feng Q."/>
            <person name="Zhang L."/>
            <person name="Zhu J."/>
            <person name="Weng Q."/>
            <person name="Mu J."/>
            <person name="Lu Y."/>
            <person name="Fan D."/>
            <person name="Liu Y."/>
            <person name="Guan J."/>
            <person name="Zhang Y."/>
            <person name="Yu S."/>
            <person name="Liu X."/>
            <person name="Zhang Y."/>
            <person name="Hong G."/>
            <person name="Han B."/>
            <person name="Choisne N."/>
            <person name="Demange N."/>
            <person name="Orjeda G."/>
            <person name="Samain S."/>
            <person name="Cattolico L."/>
            <person name="Pelletier E."/>
            <person name="Couloux A."/>
            <person name="Segurens B."/>
            <person name="Wincker P."/>
            <person name="D'Hont A."/>
            <person name="Scarpelli C."/>
            <person name="Weissenbach J."/>
            <person name="Salanoubat M."/>
            <person name="Quetier F."/>
            <person name="Yu Y."/>
            <person name="Kim H.R."/>
            <person name="Rambo T."/>
            <person name="Currie J."/>
            <person name="Collura K."/>
            <person name="Luo M."/>
            <person name="Yang T."/>
            <person name="Ammiraju J.S.S."/>
            <person name="Engler F."/>
            <person name="Soderlund C."/>
            <person name="Wing R.A."/>
            <person name="Palmer L.E."/>
            <person name="de la Bastide M."/>
            <person name="Spiegel L."/>
            <person name="Nascimento L."/>
            <person name="Zutavern T."/>
            <person name="O'Shaughnessy A."/>
            <person name="Dike S."/>
            <person name="Dedhia N."/>
            <person name="Preston R."/>
            <person name="Balija V."/>
            <person name="McCombie W.R."/>
            <person name="Chow T."/>
            <person name="Chen H."/>
            <person name="Chung M."/>
            <person name="Chen C."/>
            <person name="Shaw J."/>
            <person name="Wu H."/>
            <person name="Hsiao K."/>
            <person name="Chao Y."/>
            <person name="Chu M."/>
            <person name="Cheng C."/>
            <person name="Hour A."/>
            <person name="Lee P."/>
            <person name="Lin S."/>
            <person name="Lin Y."/>
            <person name="Liou J."/>
            <person name="Liu S."/>
            <person name="Hsing Y."/>
            <person name="Raghuvanshi S."/>
            <person name="Mohanty A."/>
            <person name="Bharti A.K."/>
            <person name="Gaur A."/>
            <person name="Gupta V."/>
            <person name="Kumar D."/>
            <person name="Ravi V."/>
            <person name="Vij S."/>
            <person name="Kapur A."/>
            <person name="Khurana P."/>
            <person name="Khurana P."/>
            <person name="Khurana J.P."/>
            <person name="Tyagi A.K."/>
            <person name="Gaikwad K."/>
            <person name="Singh A."/>
            <person name="Dalal V."/>
            <person name="Srivastava S."/>
            <person name="Dixit A."/>
            <person name="Pal A.K."/>
            <person name="Ghazi I.A."/>
            <person name="Yadav M."/>
            <person name="Pandit A."/>
            <person name="Bhargava A."/>
            <person name="Sureshbabu K."/>
            <person name="Batra K."/>
            <person name="Sharma T.R."/>
            <person name="Mohapatra T."/>
            <person name="Singh N.K."/>
            <person name="Messing J."/>
            <person name="Nelson A.B."/>
            <person name="Fuks G."/>
            <person name="Kavchok S."/>
            <person name="Keizer G."/>
            <person name="Linton E."/>
            <person name="Llaca V."/>
            <person name="Song R."/>
            <person name="Tanyolac B."/>
            <person name="Young S."/>
            <person name="Ho-Il K."/>
            <person name="Hahn J.H."/>
            <person name="Sangsakoo G."/>
            <person name="Vanavichit A."/>
            <person name="de Mattos Luiz.A.T."/>
            <person name="Zimmer P.D."/>
            <person name="Malone G."/>
            <person name="Dellagostin O."/>
            <person name="de Oliveira A.C."/>
            <person name="Bevan M."/>
            <person name="Bancroft I."/>
            <person name="Minx P."/>
            <person name="Cordum H."/>
            <person name="Wilson R."/>
            <person name="Cheng Z."/>
            <person name="Jin W."/>
            <person name="Jiang J."/>
            <person name="Leong S.A."/>
            <person name="Iwama H."/>
            <person name="Gojobori T."/>
            <person name="Itoh T."/>
            <person name="Niimura Y."/>
            <person name="Fujii Y."/>
            <person name="Habara T."/>
            <person name="Sakai H."/>
            <person name="Sato Y."/>
            <person name="Wilson G."/>
            <person name="Kumar K."/>
            <person name="McCouch S."/>
            <person name="Juretic N."/>
            <person name="Hoen D."/>
            <person name="Wright S."/>
            <person name="Bruskiewich R."/>
            <person name="Bureau T."/>
            <person name="Miyao A."/>
            <person name="Hirochika H."/>
            <person name="Nishikawa T."/>
            <person name="Kadowaki K."/>
            <person name="Sugiura M."/>
            <person name="Burr B."/>
            <person name="Sasaki T."/>
        </authorList>
    </citation>
    <scope>NUCLEOTIDE SEQUENCE [LARGE SCALE GENOMIC DNA]</scope>
    <source>
        <strain evidence="3">cv. Nipponbare</strain>
    </source>
</reference>
<accession>A0A0P0VBP9</accession>
<evidence type="ECO:0000256" key="1">
    <source>
        <dbReference type="SAM" id="MobiDB-lite"/>
    </source>
</evidence>
<dbReference type="AlphaFoldDB" id="A0A0P0VBP9"/>
<evidence type="ECO:0000313" key="3">
    <source>
        <dbReference type="Proteomes" id="UP000059680"/>
    </source>
</evidence>
<dbReference type="Proteomes" id="UP000059680">
    <property type="component" value="Chromosome 1"/>
</dbReference>
<protein>
    <submittedName>
        <fullName evidence="2">Os01g0900800 protein</fullName>
    </submittedName>
</protein>
<feature type="compositionally biased region" description="Basic residues" evidence="1">
    <location>
        <begin position="52"/>
        <end position="69"/>
    </location>
</feature>
<name>A0A0P0VBP9_ORYSJ</name>